<dbReference type="SUPFAM" id="SSF55031">
    <property type="entry name" value="Bacterial exopeptidase dimerisation domain"/>
    <property type="match status" value="1"/>
</dbReference>
<feature type="domain" description="Peptidase M20 dimerisation" evidence="3">
    <location>
        <begin position="46"/>
        <end position="139"/>
    </location>
</feature>
<gene>
    <name evidence="4" type="ORF">SDC9_146231</name>
</gene>
<name>A0A645ECH2_9ZZZZ</name>
<sequence length="236" mass="25087">MLFTVSEETYGTGATAFDCSVIRSKEAYVPDFDGVHGQAVVAAPTILSFCAEITGKASHAGFAPEQGVSAISAAARAIDTLRLGRVSPDLTRNIGKIRGGLLTNIVPEACSVEGEIRASVHAEALDCLEETRQAFEQACDAFGAVLNFTSKCLVTAYHTPEDAPVVQRYFRACEKFGLKTEAVRTFGGSDNNILALRGISGIVIPSAMHACHSSAEYTIVEELVLLAELLTELLCL</sequence>
<evidence type="ECO:0000256" key="1">
    <source>
        <dbReference type="ARBA" id="ARBA00001947"/>
    </source>
</evidence>
<reference evidence="4" key="1">
    <citation type="submission" date="2019-08" db="EMBL/GenBank/DDBJ databases">
        <authorList>
            <person name="Kucharzyk K."/>
            <person name="Murdoch R.W."/>
            <person name="Higgins S."/>
            <person name="Loffler F."/>
        </authorList>
    </citation>
    <scope>NUCLEOTIDE SEQUENCE</scope>
</reference>
<dbReference type="Gene3D" id="3.40.630.10">
    <property type="entry name" value="Zn peptidases"/>
    <property type="match status" value="1"/>
</dbReference>
<dbReference type="EMBL" id="VSSQ01045161">
    <property type="protein sequence ID" value="MPM99041.1"/>
    <property type="molecule type" value="Genomic_DNA"/>
</dbReference>
<accession>A0A645ECH2</accession>
<evidence type="ECO:0000256" key="2">
    <source>
        <dbReference type="ARBA" id="ARBA00022833"/>
    </source>
</evidence>
<dbReference type="AlphaFoldDB" id="A0A645ECH2"/>
<evidence type="ECO:0000313" key="4">
    <source>
        <dbReference type="EMBL" id="MPM99041.1"/>
    </source>
</evidence>
<dbReference type="Pfam" id="PF07687">
    <property type="entry name" value="M20_dimer"/>
    <property type="match status" value="1"/>
</dbReference>
<organism evidence="4">
    <name type="scientific">bioreactor metagenome</name>
    <dbReference type="NCBI Taxonomy" id="1076179"/>
    <lineage>
        <taxon>unclassified sequences</taxon>
        <taxon>metagenomes</taxon>
        <taxon>ecological metagenomes</taxon>
    </lineage>
</organism>
<dbReference type="InterPro" id="IPR036264">
    <property type="entry name" value="Bact_exopeptidase_dim_dom"/>
</dbReference>
<evidence type="ECO:0000259" key="3">
    <source>
        <dbReference type="Pfam" id="PF07687"/>
    </source>
</evidence>
<dbReference type="SUPFAM" id="SSF53187">
    <property type="entry name" value="Zn-dependent exopeptidases"/>
    <property type="match status" value="1"/>
</dbReference>
<proteinExistence type="predicted"/>
<dbReference type="PANTHER" id="PTHR42994:SF2">
    <property type="entry name" value="PEPTIDASE"/>
    <property type="match status" value="1"/>
</dbReference>
<dbReference type="InterPro" id="IPR011650">
    <property type="entry name" value="Peptidase_M20_dimer"/>
</dbReference>
<dbReference type="Gene3D" id="3.30.70.360">
    <property type="match status" value="1"/>
</dbReference>
<comment type="cofactor">
    <cofactor evidence="1">
        <name>Zn(2+)</name>
        <dbReference type="ChEBI" id="CHEBI:29105"/>
    </cofactor>
</comment>
<protein>
    <recommendedName>
        <fullName evidence="3">Peptidase M20 dimerisation domain-containing protein</fullName>
    </recommendedName>
</protein>
<comment type="caution">
    <text evidence="4">The sequence shown here is derived from an EMBL/GenBank/DDBJ whole genome shotgun (WGS) entry which is preliminary data.</text>
</comment>
<dbReference type="PANTHER" id="PTHR42994">
    <property type="entry name" value="PEPTIDASE T"/>
    <property type="match status" value="1"/>
</dbReference>
<keyword evidence="2" id="KW-0862">Zinc</keyword>